<dbReference type="InterPro" id="IPR033985">
    <property type="entry name" value="SusD-like_N"/>
</dbReference>
<dbReference type="Proteomes" id="UP000286990">
    <property type="component" value="Unassembled WGS sequence"/>
</dbReference>
<feature type="domain" description="RagB/SusD" evidence="6">
    <location>
        <begin position="317"/>
        <end position="510"/>
    </location>
</feature>
<comment type="caution">
    <text evidence="8">The sequence shown here is derived from an EMBL/GenBank/DDBJ whole genome shotgun (WGS) entry which is preliminary data.</text>
</comment>
<feature type="domain" description="SusD-like N-terminal" evidence="7">
    <location>
        <begin position="28"/>
        <end position="225"/>
    </location>
</feature>
<evidence type="ECO:0000313" key="8">
    <source>
        <dbReference type="EMBL" id="RRQ49621.1"/>
    </source>
</evidence>
<dbReference type="EMBL" id="QUSX01000001">
    <property type="protein sequence ID" value="RRQ49621.1"/>
    <property type="molecule type" value="Genomic_DNA"/>
</dbReference>
<dbReference type="GO" id="GO:0009279">
    <property type="term" value="C:cell outer membrane"/>
    <property type="evidence" value="ECO:0007669"/>
    <property type="project" value="UniProtKB-SubCell"/>
</dbReference>
<dbReference type="InterPro" id="IPR012944">
    <property type="entry name" value="SusD_RagB_dom"/>
</dbReference>
<organism evidence="8 9">
    <name type="scientific">Maribacter algicola</name>
    <dbReference type="NCBI Taxonomy" id="2498892"/>
    <lineage>
        <taxon>Bacteria</taxon>
        <taxon>Pseudomonadati</taxon>
        <taxon>Bacteroidota</taxon>
        <taxon>Flavobacteriia</taxon>
        <taxon>Flavobacteriales</taxon>
        <taxon>Flavobacteriaceae</taxon>
        <taxon>Maribacter</taxon>
    </lineage>
</organism>
<sequence>MKYNLKYYINGLLLLVSTIVLLNSCESLQEDPPSLLTPESVNSEETIESAVNGLYDVWQSNGAGMFVRYMLADGPLPYTKSRLQGDSGAGWTQYAWNPATSGFLESIWNSSYTMIGVSNSLLDLIPGKLDSDKEEELLAEARFHRADMYFLLVRTYGGVPLHLETTTDIPLDGTSLPRSSEEEVYAAIVEDLIFAESRLPATRPAQENSRPTAGAAKALLGKVYLQMAGLNEQGLLSTGDDGYALAEAKLLEVVNSGNYALQPNIQDVFDVNNEWNSEIIHGYSVIRDNIATATLVPWGYGPPNSPFNGGLNSFVQFGYLQTYYDSFDENDARRDWLAFEYIDRNGDLITYNTPNEGIDLGFVSSYTDDETGMSLIKYIDPDGGNGPLIHENDYVFIRYADVLLMLAEAQVKLGKDGPALQNVNEIRSRAGIANLGSVTLDDIKQERRWELAMEYQGYYDLQRWGDVKEAFDASPAVNAAGTVWHDGLIRMPLHANTLSANVNLTQNPGY</sequence>
<keyword evidence="3" id="KW-0732">Signal</keyword>
<dbReference type="OrthoDB" id="5694214at2"/>
<dbReference type="AlphaFoldDB" id="A0A426RKV2"/>
<dbReference type="InterPro" id="IPR011990">
    <property type="entry name" value="TPR-like_helical_dom_sf"/>
</dbReference>
<protein>
    <submittedName>
        <fullName evidence="8">RagB/SusD family nutrient uptake outer membrane protein</fullName>
    </submittedName>
</protein>
<evidence type="ECO:0000256" key="3">
    <source>
        <dbReference type="ARBA" id="ARBA00022729"/>
    </source>
</evidence>
<comment type="subcellular location">
    <subcellularLocation>
        <location evidence="1">Cell outer membrane</location>
    </subcellularLocation>
</comment>
<reference evidence="9" key="1">
    <citation type="submission" date="2018-12" db="EMBL/GenBank/DDBJ databases">
        <title>Maribacter lutimaris sp. nov., isolated from marine sediment.</title>
        <authorList>
            <person name="Kim K.K."/>
        </authorList>
    </citation>
    <scope>NUCLEOTIDE SEQUENCE [LARGE SCALE GENOMIC DNA]</scope>
    <source>
        <strain evidence="9">PoM-212</strain>
    </source>
</reference>
<comment type="similarity">
    <text evidence="2">Belongs to the SusD family.</text>
</comment>
<evidence type="ECO:0000256" key="1">
    <source>
        <dbReference type="ARBA" id="ARBA00004442"/>
    </source>
</evidence>
<evidence type="ECO:0000256" key="2">
    <source>
        <dbReference type="ARBA" id="ARBA00006275"/>
    </source>
</evidence>
<evidence type="ECO:0000259" key="6">
    <source>
        <dbReference type="Pfam" id="PF07980"/>
    </source>
</evidence>
<keyword evidence="5" id="KW-0998">Cell outer membrane</keyword>
<proteinExistence type="inferred from homology"/>
<name>A0A426RKV2_9FLAO</name>
<dbReference type="Pfam" id="PF07980">
    <property type="entry name" value="SusD_RagB"/>
    <property type="match status" value="1"/>
</dbReference>
<dbReference type="Gene3D" id="1.25.40.390">
    <property type="match status" value="1"/>
</dbReference>
<gene>
    <name evidence="8" type="ORF">DZC72_03215</name>
</gene>
<evidence type="ECO:0000256" key="5">
    <source>
        <dbReference type="ARBA" id="ARBA00023237"/>
    </source>
</evidence>
<evidence type="ECO:0000313" key="9">
    <source>
        <dbReference type="Proteomes" id="UP000286990"/>
    </source>
</evidence>
<accession>A0A426RKV2</accession>
<keyword evidence="9" id="KW-1185">Reference proteome</keyword>
<keyword evidence="4" id="KW-0472">Membrane</keyword>
<evidence type="ECO:0000256" key="4">
    <source>
        <dbReference type="ARBA" id="ARBA00023136"/>
    </source>
</evidence>
<dbReference type="SUPFAM" id="SSF48452">
    <property type="entry name" value="TPR-like"/>
    <property type="match status" value="1"/>
</dbReference>
<evidence type="ECO:0000259" key="7">
    <source>
        <dbReference type="Pfam" id="PF14322"/>
    </source>
</evidence>
<dbReference type="Pfam" id="PF14322">
    <property type="entry name" value="SusD-like_3"/>
    <property type="match status" value="1"/>
</dbReference>